<dbReference type="Gene3D" id="2.60.450.10">
    <property type="entry name" value="Lipopolysaccharide (LPS) transport protein A like domain"/>
    <property type="match status" value="1"/>
</dbReference>
<keyword evidence="5 6" id="KW-0472">Membrane</keyword>
<dbReference type="NCBIfam" id="TIGR04409">
    <property type="entry name" value="LptC_YrbK"/>
    <property type="match status" value="1"/>
</dbReference>
<evidence type="ECO:0000256" key="1">
    <source>
        <dbReference type="ARBA" id="ARBA00022475"/>
    </source>
</evidence>
<dbReference type="RefSeq" id="WP_273598628.1">
    <property type="nucleotide sequence ID" value="NZ_JAQQXT010000001.1"/>
</dbReference>
<comment type="caution">
    <text evidence="7">The sequence shown here is derived from an EMBL/GenBank/DDBJ whole genome shotgun (WGS) entry which is preliminary data.</text>
</comment>
<dbReference type="PANTHER" id="PTHR37481:SF1">
    <property type="entry name" value="LIPOPOLYSACCHARIDE EXPORT SYSTEM PROTEIN LPTC"/>
    <property type="match status" value="1"/>
</dbReference>
<keyword evidence="4 6" id="KW-1133">Transmembrane helix</keyword>
<protein>
    <submittedName>
        <fullName evidence="7">LPS export ABC transporter periplasmic protein LptC</fullName>
    </submittedName>
</protein>
<gene>
    <name evidence="7" type="primary">lptC</name>
    <name evidence="7" type="ORF">PRZ03_01105</name>
</gene>
<feature type="transmembrane region" description="Helical" evidence="6">
    <location>
        <begin position="38"/>
        <end position="59"/>
    </location>
</feature>
<evidence type="ECO:0000256" key="4">
    <source>
        <dbReference type="ARBA" id="ARBA00022989"/>
    </source>
</evidence>
<proteinExistence type="predicted"/>
<evidence type="ECO:0000313" key="7">
    <source>
        <dbReference type="EMBL" id="MDC8770149.1"/>
    </source>
</evidence>
<dbReference type="Proteomes" id="UP001221189">
    <property type="component" value="Unassembled WGS sequence"/>
</dbReference>
<name>A0ABT5K985_9BURK</name>
<evidence type="ECO:0000256" key="5">
    <source>
        <dbReference type="ARBA" id="ARBA00023136"/>
    </source>
</evidence>
<dbReference type="PANTHER" id="PTHR37481">
    <property type="entry name" value="LIPOPOLYSACCHARIDE EXPORT SYSTEM PROTEIN LPTC"/>
    <property type="match status" value="1"/>
</dbReference>
<keyword evidence="3 6" id="KW-0812">Transmembrane</keyword>
<dbReference type="InterPro" id="IPR052363">
    <property type="entry name" value="LPS_export_LptC"/>
</dbReference>
<organism evidence="7 8">
    <name type="scientific">Roseateles albus</name>
    <dbReference type="NCBI Taxonomy" id="2987525"/>
    <lineage>
        <taxon>Bacteria</taxon>
        <taxon>Pseudomonadati</taxon>
        <taxon>Pseudomonadota</taxon>
        <taxon>Betaproteobacteria</taxon>
        <taxon>Burkholderiales</taxon>
        <taxon>Sphaerotilaceae</taxon>
        <taxon>Roseateles</taxon>
    </lineage>
</organism>
<keyword evidence="1" id="KW-1003">Cell membrane</keyword>
<reference evidence="7 8" key="1">
    <citation type="submission" date="2022-10" db="EMBL/GenBank/DDBJ databases">
        <title>Paucibacter sp. hw1 Genome sequencing.</title>
        <authorList>
            <person name="Park S."/>
        </authorList>
    </citation>
    <scope>NUCLEOTIDE SEQUENCE [LARGE SCALE GENOMIC DNA]</scope>
    <source>
        <strain evidence="8">hw1</strain>
    </source>
</reference>
<dbReference type="Pfam" id="PF06835">
    <property type="entry name" value="LptC"/>
    <property type="match status" value="1"/>
</dbReference>
<evidence type="ECO:0000256" key="6">
    <source>
        <dbReference type="SAM" id="Phobius"/>
    </source>
</evidence>
<dbReference type="InterPro" id="IPR026265">
    <property type="entry name" value="LptC"/>
</dbReference>
<evidence type="ECO:0000256" key="3">
    <source>
        <dbReference type="ARBA" id="ARBA00022692"/>
    </source>
</evidence>
<evidence type="ECO:0000313" key="8">
    <source>
        <dbReference type="Proteomes" id="UP001221189"/>
    </source>
</evidence>
<dbReference type="InterPro" id="IPR010664">
    <property type="entry name" value="LipoPS_assembly_LptC-rel"/>
</dbReference>
<keyword evidence="8" id="KW-1185">Reference proteome</keyword>
<sequence length="242" mass="26440">MPGSTPVSAPVAAPRLAPPLASSRPRLAKTWVWRLQSFLANFLPLLLMAALASGTWWLLKNTPSPDGVDVLPPPRHEPDYQMMNFDLQRVGPDGLMRVRIEGRELRHYPDTDTLEIDGISLRSFDSNGGLTLATANRAISNSDGSEVQLLGGVHVQRFDPVSADKSASGPKLEVRGEFLQAFANTEILRSHLPVQLNYAGAEIKAQSFEFEYLTSRLSFGGRTQARFEAADSSKAGKKAKTP</sequence>
<dbReference type="EMBL" id="JAQQXT010000001">
    <property type="protein sequence ID" value="MDC8770149.1"/>
    <property type="molecule type" value="Genomic_DNA"/>
</dbReference>
<evidence type="ECO:0000256" key="2">
    <source>
        <dbReference type="ARBA" id="ARBA00022519"/>
    </source>
</evidence>
<accession>A0ABT5K985</accession>
<keyword evidence="2" id="KW-0997">Cell inner membrane</keyword>